<dbReference type="Gene3D" id="3.10.129.10">
    <property type="entry name" value="Hotdog Thioesterase"/>
    <property type="match status" value="1"/>
</dbReference>
<dbReference type="InterPro" id="IPR029069">
    <property type="entry name" value="HotDog_dom_sf"/>
</dbReference>
<dbReference type="GO" id="GO:0019171">
    <property type="term" value="F:(3R)-hydroxyacyl-[acyl-carrier-protein] dehydratase activity"/>
    <property type="evidence" value="ECO:0007669"/>
    <property type="project" value="TreeGrafter"/>
</dbReference>
<evidence type="ECO:0000313" key="3">
    <source>
        <dbReference type="Proteomes" id="UP000267268"/>
    </source>
</evidence>
<dbReference type="Pfam" id="PF01575">
    <property type="entry name" value="MaoC_dehydratas"/>
    <property type="match status" value="1"/>
</dbReference>
<evidence type="ECO:0000313" key="2">
    <source>
        <dbReference type="EMBL" id="AZQ62340.1"/>
    </source>
</evidence>
<name>A0A3Q9FKP4_9BACT</name>
<dbReference type="RefSeq" id="WP_126613745.1">
    <property type="nucleotide sequence ID" value="NZ_CP034562.1"/>
</dbReference>
<dbReference type="OrthoDB" id="9801625at2"/>
<dbReference type="InterPro" id="IPR050965">
    <property type="entry name" value="UPF0336/Enoyl-CoA_hydratase"/>
</dbReference>
<sequence>MISLEDNYQTNFSFTQEQVNAFAELTGDTNPIHIDEEFASKTPFKKPIMHGFLSASIFSRVLGTEFPGNGSVYLSQTMNFLRPMFVDEEYQATFTVTDIDSKRKTAIIKTEIIALSNKKITVKGEAKLMHKTLID</sequence>
<dbReference type="SUPFAM" id="SSF54637">
    <property type="entry name" value="Thioesterase/thiol ester dehydrase-isomerase"/>
    <property type="match status" value="1"/>
</dbReference>
<dbReference type="Proteomes" id="UP000267268">
    <property type="component" value="Chromosome 1"/>
</dbReference>
<dbReference type="KEGG" id="fll:EI427_08835"/>
<feature type="domain" description="MaoC-like" evidence="1">
    <location>
        <begin position="11"/>
        <end position="107"/>
    </location>
</feature>
<dbReference type="InterPro" id="IPR002539">
    <property type="entry name" value="MaoC-like_dom"/>
</dbReference>
<accession>A0A3Q9FKP4</accession>
<dbReference type="PANTHER" id="PTHR43437">
    <property type="entry name" value="HYDROXYACYL-THIOESTER DEHYDRATASE TYPE 2, MITOCHONDRIAL-RELATED"/>
    <property type="match status" value="1"/>
</dbReference>
<dbReference type="CDD" id="cd03449">
    <property type="entry name" value="R_hydratase"/>
    <property type="match status" value="1"/>
</dbReference>
<protein>
    <submittedName>
        <fullName evidence="2">MaoC family dehydratase</fullName>
    </submittedName>
</protein>
<reference evidence="2 3" key="1">
    <citation type="submission" date="2018-12" db="EMBL/GenBank/DDBJ databases">
        <title>Flammeovirga pectinis sp. nov., isolated from the gut of the Korean scallop, Patinopecten yessoensis.</title>
        <authorList>
            <person name="Bae J.-W."/>
            <person name="Jeong Y.-S."/>
            <person name="Kang W."/>
        </authorList>
    </citation>
    <scope>NUCLEOTIDE SEQUENCE [LARGE SCALE GENOMIC DNA]</scope>
    <source>
        <strain evidence="2 3">L12M1</strain>
    </source>
</reference>
<keyword evidence="3" id="KW-1185">Reference proteome</keyword>
<gene>
    <name evidence="2" type="ORF">EI427_08835</name>
</gene>
<dbReference type="EMBL" id="CP034562">
    <property type="protein sequence ID" value="AZQ62340.1"/>
    <property type="molecule type" value="Genomic_DNA"/>
</dbReference>
<dbReference type="GO" id="GO:0006633">
    <property type="term" value="P:fatty acid biosynthetic process"/>
    <property type="evidence" value="ECO:0007669"/>
    <property type="project" value="TreeGrafter"/>
</dbReference>
<dbReference type="AlphaFoldDB" id="A0A3Q9FKP4"/>
<proteinExistence type="predicted"/>
<dbReference type="PANTHER" id="PTHR43437:SF3">
    <property type="entry name" value="HYDROXYACYL-THIOESTER DEHYDRATASE TYPE 2, MITOCHONDRIAL"/>
    <property type="match status" value="1"/>
</dbReference>
<evidence type="ECO:0000259" key="1">
    <source>
        <dbReference type="Pfam" id="PF01575"/>
    </source>
</evidence>
<organism evidence="2 3">
    <name type="scientific">Flammeovirga pectinis</name>
    <dbReference type="NCBI Taxonomy" id="2494373"/>
    <lineage>
        <taxon>Bacteria</taxon>
        <taxon>Pseudomonadati</taxon>
        <taxon>Bacteroidota</taxon>
        <taxon>Cytophagia</taxon>
        <taxon>Cytophagales</taxon>
        <taxon>Flammeovirgaceae</taxon>
        <taxon>Flammeovirga</taxon>
    </lineage>
</organism>